<sequence length="175" mass="19674">MMTAQTATVVRDIGQIRSIRLPLAYQERPDEAVNDTVYVRKFSHSENTDVAFVFFYRGRRLPQASADSFLRTLALVPHEVEAAEFGELDLVVREASNPENFILSSCRTENKSGRRVLIVEGIWKASGLVEYGVFIDSDGTGSAVQELHFNAPQIDYADHIDEIEALLENIAWKRG</sequence>
<dbReference type="AlphaFoldDB" id="A0A8J7TLS6"/>
<comment type="caution">
    <text evidence="1">The sequence shown here is derived from an EMBL/GenBank/DDBJ whole genome shotgun (WGS) entry which is preliminary data.</text>
</comment>
<organism evidence="1 2">
    <name type="scientific">Candidatus Obscuribacter phosphatis</name>
    <dbReference type="NCBI Taxonomy" id="1906157"/>
    <lineage>
        <taxon>Bacteria</taxon>
        <taxon>Bacillati</taxon>
        <taxon>Candidatus Melainabacteria</taxon>
        <taxon>Candidatus Obscuribacterales</taxon>
        <taxon>Candidatus Obscuribacteraceae</taxon>
        <taxon>Candidatus Obscuribacter</taxon>
    </lineage>
</organism>
<name>A0A8J7TLS6_9BACT</name>
<reference evidence="1" key="1">
    <citation type="submission" date="2021-02" db="EMBL/GenBank/DDBJ databases">
        <title>Genome-Resolved Metagenomics of a Microbial Community Performing Photosynthetic Biological Nutrient Removal.</title>
        <authorList>
            <person name="Mcdaniel E.A."/>
        </authorList>
    </citation>
    <scope>NUCLEOTIDE SEQUENCE</scope>
    <source>
        <strain evidence="1">UWPOB_OBS1</strain>
    </source>
</reference>
<evidence type="ECO:0000313" key="1">
    <source>
        <dbReference type="EMBL" id="MBN8661360.1"/>
    </source>
</evidence>
<protein>
    <submittedName>
        <fullName evidence="1">Uncharacterized protein</fullName>
    </submittedName>
</protein>
<evidence type="ECO:0000313" key="2">
    <source>
        <dbReference type="Proteomes" id="UP000664277"/>
    </source>
</evidence>
<accession>A0A8J7TLS6</accession>
<dbReference type="EMBL" id="JAFLCK010000019">
    <property type="protein sequence ID" value="MBN8661360.1"/>
    <property type="molecule type" value="Genomic_DNA"/>
</dbReference>
<proteinExistence type="predicted"/>
<gene>
    <name evidence="1" type="ORF">J0M35_13420</name>
</gene>
<dbReference type="Proteomes" id="UP000664277">
    <property type="component" value="Unassembled WGS sequence"/>
</dbReference>